<name>A5DYJ4_LODEL</name>
<dbReference type="HOGENOM" id="CLU_051402_0_1_1"/>
<dbReference type="VEuPathDB" id="FungiDB:LELG_02431"/>
<feature type="signal peptide" evidence="6">
    <location>
        <begin position="1"/>
        <end position="20"/>
    </location>
</feature>
<dbReference type="GO" id="GO:0003955">
    <property type="term" value="F:NAD(P)H dehydrogenase (quinone) activity"/>
    <property type="evidence" value="ECO:0007669"/>
    <property type="project" value="InterPro"/>
</dbReference>
<dbReference type="STRING" id="379508.A5DYJ4"/>
<dbReference type="Proteomes" id="UP000001996">
    <property type="component" value="Unassembled WGS sequence"/>
</dbReference>
<accession>A5DYJ4</accession>
<comment type="subcellular location">
    <subcellularLocation>
        <location evidence="1">Cell membrane</location>
        <topology evidence="1">Peripheral membrane protein</topology>
    </subcellularLocation>
</comment>
<dbReference type="GO" id="GO:0005886">
    <property type="term" value="C:plasma membrane"/>
    <property type="evidence" value="ECO:0007669"/>
    <property type="project" value="UniProtKB-SubCell"/>
</dbReference>
<evidence type="ECO:0000313" key="9">
    <source>
        <dbReference type="Proteomes" id="UP000001996"/>
    </source>
</evidence>
<dbReference type="SUPFAM" id="SSF52218">
    <property type="entry name" value="Flavoproteins"/>
    <property type="match status" value="1"/>
</dbReference>
<dbReference type="InterPro" id="IPR010089">
    <property type="entry name" value="Flavoprotein_WrbA-like"/>
</dbReference>
<evidence type="ECO:0000313" key="8">
    <source>
        <dbReference type="EMBL" id="EDK44252.1"/>
    </source>
</evidence>
<dbReference type="AlphaFoldDB" id="A5DYJ4"/>
<dbReference type="NCBIfam" id="NF002999">
    <property type="entry name" value="PRK03767.1"/>
    <property type="match status" value="1"/>
</dbReference>
<protein>
    <submittedName>
        <fullName evidence="8">Protoplast secreted protein 2</fullName>
    </submittedName>
</protein>
<dbReference type="GeneID" id="5233176"/>
<keyword evidence="9" id="KW-1185">Reference proteome</keyword>
<organism evidence="8 9">
    <name type="scientific">Lodderomyces elongisporus (strain ATCC 11503 / CBS 2605 / JCM 1781 / NBRC 1676 / NRRL YB-4239)</name>
    <name type="common">Yeast</name>
    <name type="synonym">Saccharomyces elongisporus</name>
    <dbReference type="NCBI Taxonomy" id="379508"/>
    <lineage>
        <taxon>Eukaryota</taxon>
        <taxon>Fungi</taxon>
        <taxon>Dikarya</taxon>
        <taxon>Ascomycota</taxon>
        <taxon>Saccharomycotina</taxon>
        <taxon>Pichiomycetes</taxon>
        <taxon>Debaryomycetaceae</taxon>
        <taxon>Candida/Lodderomyces clade</taxon>
        <taxon>Lodderomyces</taxon>
    </lineage>
</organism>
<dbReference type="EMBL" id="CH981526">
    <property type="protein sequence ID" value="EDK44252.1"/>
    <property type="molecule type" value="Genomic_DNA"/>
</dbReference>
<dbReference type="InterPro" id="IPR005025">
    <property type="entry name" value="FMN_Rdtase-like_dom"/>
</dbReference>
<feature type="domain" description="Flavodoxin-like" evidence="7">
    <location>
        <begin position="47"/>
        <end position="233"/>
    </location>
</feature>
<keyword evidence="4" id="KW-0472">Membrane</keyword>
<dbReference type="GO" id="GO:0010181">
    <property type="term" value="F:FMN binding"/>
    <property type="evidence" value="ECO:0007669"/>
    <property type="project" value="InterPro"/>
</dbReference>
<dbReference type="PANTHER" id="PTHR30546:SF23">
    <property type="entry name" value="FLAVOPROTEIN-LIKE PROTEIN YCP4-RELATED"/>
    <property type="match status" value="1"/>
</dbReference>
<proteinExistence type="inferred from homology"/>
<feature type="chain" id="PRO_5002681647" evidence="6">
    <location>
        <begin position="21"/>
        <end position="242"/>
    </location>
</feature>
<dbReference type="InterPro" id="IPR029039">
    <property type="entry name" value="Flavoprotein-like_sf"/>
</dbReference>
<dbReference type="GO" id="GO:0034599">
    <property type="term" value="P:cellular response to oxidative stress"/>
    <property type="evidence" value="ECO:0007669"/>
    <property type="project" value="UniProtKB-ARBA"/>
</dbReference>
<dbReference type="PROSITE" id="PS50902">
    <property type="entry name" value="FLAVODOXIN_LIKE"/>
    <property type="match status" value="1"/>
</dbReference>
<dbReference type="KEGG" id="lel:PVL30_003275"/>
<dbReference type="InterPro" id="IPR008254">
    <property type="entry name" value="Flavodoxin/NO_synth"/>
</dbReference>
<keyword evidence="3" id="KW-0843">Virulence</keyword>
<gene>
    <name evidence="8" type="ORF">LELG_02431</name>
</gene>
<evidence type="ECO:0000256" key="4">
    <source>
        <dbReference type="ARBA" id="ARBA00023136"/>
    </source>
</evidence>
<dbReference type="eggNOG" id="KOG3135">
    <property type="taxonomic scope" value="Eukaryota"/>
</dbReference>
<dbReference type="Gene3D" id="3.40.50.360">
    <property type="match status" value="1"/>
</dbReference>
<sequence length="242" mass="26782">MGFPFCILFLFFSFLPPCFYHSITSYYFFFAFSYLPNIVLNMSKPKVAIVLYSLYHHVYTLAESAKIGVERAGVKADLFQVKETLSPEILKLVHAKPKLDLPEATNDTLTNYDAFLFGIPTRYGNMPAQWKSFWDGTGGLWAKGALRGKHAGVFVSTGTQGGGQETTVINTLSTLAHHGIIYVPFGYGHEGQSNLTEIHGGSPWGAGTFAAPDGSRQVTDLEKAIAEQQGHDFVEMITKWKQ</sequence>
<evidence type="ECO:0000256" key="5">
    <source>
        <dbReference type="ARBA" id="ARBA00053955"/>
    </source>
</evidence>
<evidence type="ECO:0000256" key="3">
    <source>
        <dbReference type="ARBA" id="ARBA00023026"/>
    </source>
</evidence>
<evidence type="ECO:0000256" key="2">
    <source>
        <dbReference type="ARBA" id="ARBA00006961"/>
    </source>
</evidence>
<dbReference type="FunFam" id="3.40.50.360:FF:000001">
    <property type="entry name" value="NAD(P)H dehydrogenase (Quinone) FQR1-like"/>
    <property type="match status" value="1"/>
</dbReference>
<evidence type="ECO:0000256" key="6">
    <source>
        <dbReference type="SAM" id="SignalP"/>
    </source>
</evidence>
<comment type="function">
    <text evidence="5">Flavodoxin-like protein (FLP) that plays a role in cell wall integrity, oxidative stress protection and virulence. FLPs act as NAD(P)H quinone oxidoreductases. Reduces ubiquinone (coenzyme Q), enabling it to serve as an antioxidant in the membrane.</text>
</comment>
<evidence type="ECO:0000256" key="1">
    <source>
        <dbReference type="ARBA" id="ARBA00004202"/>
    </source>
</evidence>
<evidence type="ECO:0000259" key="7">
    <source>
        <dbReference type="PROSITE" id="PS50902"/>
    </source>
</evidence>
<dbReference type="PANTHER" id="PTHR30546">
    <property type="entry name" value="FLAVODOXIN-RELATED PROTEIN WRBA-RELATED"/>
    <property type="match status" value="1"/>
</dbReference>
<dbReference type="Pfam" id="PF03358">
    <property type="entry name" value="FMN_red"/>
    <property type="match status" value="1"/>
</dbReference>
<dbReference type="InParanoid" id="A5DYJ4"/>
<dbReference type="OMA" id="GMFELEQ"/>
<reference evidence="8 9" key="1">
    <citation type="journal article" date="2009" name="Nature">
        <title>Evolution of pathogenicity and sexual reproduction in eight Candida genomes.</title>
        <authorList>
            <person name="Butler G."/>
            <person name="Rasmussen M.D."/>
            <person name="Lin M.F."/>
            <person name="Santos M.A."/>
            <person name="Sakthikumar S."/>
            <person name="Munro C.A."/>
            <person name="Rheinbay E."/>
            <person name="Grabherr M."/>
            <person name="Forche A."/>
            <person name="Reedy J.L."/>
            <person name="Agrafioti I."/>
            <person name="Arnaud M.B."/>
            <person name="Bates S."/>
            <person name="Brown A.J."/>
            <person name="Brunke S."/>
            <person name="Costanzo M.C."/>
            <person name="Fitzpatrick D.A."/>
            <person name="de Groot P.W."/>
            <person name="Harris D."/>
            <person name="Hoyer L.L."/>
            <person name="Hube B."/>
            <person name="Klis F.M."/>
            <person name="Kodira C."/>
            <person name="Lennard N."/>
            <person name="Logue M.E."/>
            <person name="Martin R."/>
            <person name="Neiman A.M."/>
            <person name="Nikolaou E."/>
            <person name="Quail M.A."/>
            <person name="Quinn J."/>
            <person name="Santos M.C."/>
            <person name="Schmitzberger F.F."/>
            <person name="Sherlock G."/>
            <person name="Shah P."/>
            <person name="Silverstein K.A."/>
            <person name="Skrzypek M.S."/>
            <person name="Soll D."/>
            <person name="Staggs R."/>
            <person name="Stansfield I."/>
            <person name="Stumpf M.P."/>
            <person name="Sudbery P.E."/>
            <person name="Srikantha T."/>
            <person name="Zeng Q."/>
            <person name="Berman J."/>
            <person name="Berriman M."/>
            <person name="Heitman J."/>
            <person name="Gow N.A."/>
            <person name="Lorenz M.C."/>
            <person name="Birren B.W."/>
            <person name="Kellis M."/>
            <person name="Cuomo C.A."/>
        </authorList>
    </citation>
    <scope>NUCLEOTIDE SEQUENCE [LARGE SCALE GENOMIC DNA]</scope>
    <source>
        <strain evidence="9">ATCC 11503 / BCRC 21390 / CBS 2605 / JCM 1781 / NBRC 1676 / NRRL YB-4239</strain>
    </source>
</reference>
<comment type="similarity">
    <text evidence="2">Belongs to the WrbA family.</text>
</comment>
<dbReference type="OrthoDB" id="504689at2759"/>
<dbReference type="NCBIfam" id="TIGR01755">
    <property type="entry name" value="flav_wrbA"/>
    <property type="match status" value="1"/>
</dbReference>
<keyword evidence="6" id="KW-0732">Signal</keyword>